<dbReference type="EMBL" id="RSDZ01000055">
    <property type="protein sequence ID" value="RXG45948.1"/>
    <property type="molecule type" value="Genomic_DNA"/>
</dbReference>
<dbReference type="GO" id="GO:0006749">
    <property type="term" value="P:glutathione metabolic process"/>
    <property type="evidence" value="ECO:0007669"/>
    <property type="project" value="TreeGrafter"/>
</dbReference>
<evidence type="ECO:0000313" key="5">
    <source>
        <dbReference type="EMBL" id="RXG45948.1"/>
    </source>
</evidence>
<evidence type="ECO:0000259" key="3">
    <source>
        <dbReference type="PROSITE" id="PS50405"/>
    </source>
</evidence>
<gene>
    <name evidence="4" type="ORF">BJF96_g5659</name>
    <name evidence="5" type="ORF">VDGE_02056</name>
</gene>
<dbReference type="InterPro" id="IPR036249">
    <property type="entry name" value="Thioredoxin-like_sf"/>
</dbReference>
<dbReference type="SFLD" id="SFLDS00019">
    <property type="entry name" value="Glutathione_Transferase_(cytos"/>
    <property type="match status" value="1"/>
</dbReference>
<evidence type="ECO:0008006" key="8">
    <source>
        <dbReference type="Google" id="ProtNLM"/>
    </source>
</evidence>
<name>A0A2J8C1H7_VERDA</name>
<dbReference type="PROSITE" id="PS50404">
    <property type="entry name" value="GST_NTER"/>
    <property type="match status" value="1"/>
</dbReference>
<comment type="similarity">
    <text evidence="1">Belongs to the GST superfamily. Zeta family.</text>
</comment>
<dbReference type="FunFam" id="1.20.1050.10:FF:000010">
    <property type="entry name" value="Maleylacetoacetate isomerase isoform 1"/>
    <property type="match status" value="1"/>
</dbReference>
<evidence type="ECO:0000313" key="7">
    <source>
        <dbReference type="Proteomes" id="UP000288725"/>
    </source>
</evidence>
<accession>A0A2J8C1H7</accession>
<dbReference type="PANTHER" id="PTHR42673:SF4">
    <property type="entry name" value="MALEYLACETOACETATE ISOMERASE"/>
    <property type="match status" value="1"/>
</dbReference>
<evidence type="ECO:0000256" key="1">
    <source>
        <dbReference type="ARBA" id="ARBA00010007"/>
    </source>
</evidence>
<feature type="domain" description="GST C-terminal" evidence="3">
    <location>
        <begin position="101"/>
        <end position="223"/>
    </location>
</feature>
<dbReference type="PANTHER" id="PTHR42673">
    <property type="entry name" value="MALEYLACETOACETATE ISOMERASE"/>
    <property type="match status" value="1"/>
</dbReference>
<evidence type="ECO:0000313" key="4">
    <source>
        <dbReference type="EMBL" id="PNH30869.1"/>
    </source>
</evidence>
<sequence>MAIMSEYTLYTYFRSSSSARLRIALNHKQIPHTLHPVNLLKNEHLADAHRALNPSATVPLLVREQRDAPSATPLRITQSLAALEYLDEAHPSTPHLLPRDDPDSRAAARALAGIIASDTQPVTNLRIVRRVRALGGDAEAWMRELMADGLAAYEAVAAASAGRCSVGDDLSLADCCLMPALWNAERYGVDLAPYPTIRRVRAYLDTLPAVVQAGYYVQPDCPADLRVEPSEQ</sequence>
<dbReference type="InterPro" id="IPR004045">
    <property type="entry name" value="Glutathione_S-Trfase_N"/>
</dbReference>
<dbReference type="EMBL" id="MPSH01000018">
    <property type="protein sequence ID" value="PNH30869.1"/>
    <property type="molecule type" value="Genomic_DNA"/>
</dbReference>
<comment type="caution">
    <text evidence="4">The sequence shown here is derived from an EMBL/GenBank/DDBJ whole genome shotgun (WGS) entry which is preliminary data.</text>
</comment>
<dbReference type="SMR" id="A0A2J8C1H7"/>
<dbReference type="SUPFAM" id="SSF52833">
    <property type="entry name" value="Thioredoxin-like"/>
    <property type="match status" value="1"/>
</dbReference>
<dbReference type="PROSITE" id="PS50405">
    <property type="entry name" value="GST_CTER"/>
    <property type="match status" value="1"/>
</dbReference>
<dbReference type="GO" id="GO:0005739">
    <property type="term" value="C:mitochondrion"/>
    <property type="evidence" value="ECO:0007669"/>
    <property type="project" value="TreeGrafter"/>
</dbReference>
<dbReference type="InterPro" id="IPR036282">
    <property type="entry name" value="Glutathione-S-Trfase_C_sf"/>
</dbReference>
<dbReference type="InterPro" id="IPR005955">
    <property type="entry name" value="GST_Zeta"/>
</dbReference>
<evidence type="ECO:0000313" key="6">
    <source>
        <dbReference type="Proteomes" id="UP000236305"/>
    </source>
</evidence>
<reference evidence="4 6" key="1">
    <citation type="submission" date="2017-12" db="EMBL/GenBank/DDBJ databases">
        <title>Comparative genomics yields insights into virulence evolution of Verticillium dahliae.</title>
        <authorList>
            <person name="Fan R."/>
            <person name="Armitage A.D."/>
            <person name="Cascant-Lopez E."/>
            <person name="Sobczyk M."/>
            <person name="Cockerton H.M."/>
            <person name="Harrison R.J."/>
        </authorList>
    </citation>
    <scope>NUCLEOTIDE SEQUENCE [LARGE SCALE GENOMIC DNA]</scope>
    <source>
        <strain evidence="4 6">12008</strain>
    </source>
</reference>
<dbReference type="SFLD" id="SFLDG00358">
    <property type="entry name" value="Main_(cytGST)"/>
    <property type="match status" value="1"/>
</dbReference>
<evidence type="ECO:0000259" key="2">
    <source>
        <dbReference type="PROSITE" id="PS50404"/>
    </source>
</evidence>
<dbReference type="Gene3D" id="1.20.1050.10">
    <property type="match status" value="1"/>
</dbReference>
<dbReference type="OrthoDB" id="202840at2759"/>
<feature type="domain" description="GST N-terminal" evidence="2">
    <location>
        <begin position="5"/>
        <end position="94"/>
    </location>
</feature>
<proteinExistence type="inferred from homology"/>
<dbReference type="SUPFAM" id="SSF47616">
    <property type="entry name" value="GST C-terminal domain-like"/>
    <property type="match status" value="1"/>
</dbReference>
<dbReference type="InterPro" id="IPR040079">
    <property type="entry name" value="Glutathione_S-Trfase"/>
</dbReference>
<dbReference type="NCBIfam" id="TIGR01262">
    <property type="entry name" value="maiA"/>
    <property type="match status" value="1"/>
</dbReference>
<dbReference type="Proteomes" id="UP000288725">
    <property type="component" value="Chromosome 2"/>
</dbReference>
<protein>
    <recommendedName>
        <fullName evidence="8">Maleylacetoacetate isomerase</fullName>
    </recommendedName>
</protein>
<dbReference type="Gene3D" id="3.40.30.10">
    <property type="entry name" value="Glutaredoxin"/>
    <property type="match status" value="1"/>
</dbReference>
<dbReference type="AlphaFoldDB" id="A0A2J8C1H7"/>
<dbReference type="GO" id="GO:0016034">
    <property type="term" value="F:maleylacetoacetate isomerase activity"/>
    <property type="evidence" value="ECO:0007669"/>
    <property type="project" value="TreeGrafter"/>
</dbReference>
<dbReference type="Proteomes" id="UP000236305">
    <property type="component" value="Unassembled WGS sequence"/>
</dbReference>
<dbReference type="InterPro" id="IPR010987">
    <property type="entry name" value="Glutathione-S-Trfase_C-like"/>
</dbReference>
<organism evidence="4 6">
    <name type="scientific">Verticillium dahliae</name>
    <name type="common">Verticillium wilt</name>
    <dbReference type="NCBI Taxonomy" id="27337"/>
    <lineage>
        <taxon>Eukaryota</taxon>
        <taxon>Fungi</taxon>
        <taxon>Dikarya</taxon>
        <taxon>Ascomycota</taxon>
        <taxon>Pezizomycotina</taxon>
        <taxon>Sordariomycetes</taxon>
        <taxon>Hypocreomycetidae</taxon>
        <taxon>Glomerellales</taxon>
        <taxon>Plectosphaerellaceae</taxon>
        <taxon>Verticillium</taxon>
    </lineage>
</organism>
<reference evidence="5 7" key="2">
    <citation type="submission" date="2018-12" db="EMBL/GenBank/DDBJ databases">
        <title>Genome of Verticillium dahliae isolate Getta Getta.</title>
        <authorList>
            <person name="Gardiner D.M."/>
        </authorList>
    </citation>
    <scope>NUCLEOTIDE SEQUENCE [LARGE SCALE GENOMIC DNA]</scope>
    <source>
        <strain evidence="5 7">Getta Getta</strain>
    </source>
</reference>
<dbReference type="Pfam" id="PF13409">
    <property type="entry name" value="GST_N_2"/>
    <property type="match status" value="1"/>
</dbReference>
<dbReference type="GO" id="GO:0004364">
    <property type="term" value="F:glutathione transferase activity"/>
    <property type="evidence" value="ECO:0007669"/>
    <property type="project" value="TreeGrafter"/>
</dbReference>
<dbReference type="GO" id="GO:0006559">
    <property type="term" value="P:L-phenylalanine catabolic process"/>
    <property type="evidence" value="ECO:0007669"/>
    <property type="project" value="TreeGrafter"/>
</dbReference>